<name>A0ABP0AC27_PIPNA</name>
<gene>
    <name evidence="1" type="ORF">MPIPNATIZW_LOCUS16373</name>
</gene>
<reference evidence="1" key="1">
    <citation type="submission" date="2023-12" db="EMBL/GenBank/DDBJ databases">
        <authorList>
            <person name="Brown T."/>
        </authorList>
    </citation>
    <scope>NUCLEOTIDE SEQUENCE</scope>
</reference>
<organism evidence="1 2">
    <name type="scientific">Pipistrellus nathusii</name>
    <name type="common">Nathusius' pipistrelle</name>
    <dbReference type="NCBI Taxonomy" id="59473"/>
    <lineage>
        <taxon>Eukaryota</taxon>
        <taxon>Metazoa</taxon>
        <taxon>Chordata</taxon>
        <taxon>Craniata</taxon>
        <taxon>Vertebrata</taxon>
        <taxon>Euteleostomi</taxon>
        <taxon>Mammalia</taxon>
        <taxon>Eutheria</taxon>
        <taxon>Laurasiatheria</taxon>
        <taxon>Chiroptera</taxon>
        <taxon>Yangochiroptera</taxon>
        <taxon>Vespertilionidae</taxon>
        <taxon>Pipistrellus</taxon>
    </lineage>
</organism>
<protein>
    <submittedName>
        <fullName evidence="1">Uncharacterized protein</fullName>
    </submittedName>
</protein>
<dbReference type="Proteomes" id="UP001314169">
    <property type="component" value="Chromosome 8"/>
</dbReference>
<evidence type="ECO:0000313" key="1">
    <source>
        <dbReference type="EMBL" id="CAK6448067.1"/>
    </source>
</evidence>
<dbReference type="EMBL" id="OY882865">
    <property type="protein sequence ID" value="CAK6448067.1"/>
    <property type="molecule type" value="Genomic_DNA"/>
</dbReference>
<accession>A0ABP0AC27</accession>
<keyword evidence="2" id="KW-1185">Reference proteome</keyword>
<evidence type="ECO:0000313" key="2">
    <source>
        <dbReference type="Proteomes" id="UP001314169"/>
    </source>
</evidence>
<sequence length="110" mass="12687">MGCAGPSAASMEGKFLRINSLFATLIQRKCQTLRWSYFHALDSPGQTVQSQPQMTVENVTLSASILLNYSTVFKYFFVLLLTLDQTFFMCRIYLLYSFQFIHVNFVPVFF</sequence>
<proteinExistence type="predicted"/>